<feature type="domain" description="Ribosomal RNA methyltransferase FtsJ" evidence="10">
    <location>
        <begin position="24"/>
        <end position="199"/>
    </location>
</feature>
<feature type="binding site" evidence="8">
    <location>
        <position position="56"/>
    </location>
    <ligand>
        <name>S-adenosyl-L-methionine</name>
        <dbReference type="ChEBI" id="CHEBI:59789"/>
    </ligand>
</feature>
<feature type="compositionally biased region" description="Basic and acidic residues" evidence="9">
    <location>
        <begin position="416"/>
        <end position="427"/>
    </location>
</feature>
<feature type="compositionally biased region" description="Basic residues" evidence="9">
    <location>
        <begin position="366"/>
        <end position="375"/>
    </location>
</feature>
<feature type="compositionally biased region" description="Basic residues" evidence="9">
    <location>
        <begin position="831"/>
        <end position="853"/>
    </location>
</feature>
<keyword evidence="7 8" id="KW-0539">Nucleus</keyword>
<organism evidence="13 14">
    <name type="scientific">Parthenolecanium corni</name>
    <dbReference type="NCBI Taxonomy" id="536013"/>
    <lineage>
        <taxon>Eukaryota</taxon>
        <taxon>Metazoa</taxon>
        <taxon>Ecdysozoa</taxon>
        <taxon>Arthropoda</taxon>
        <taxon>Hexapoda</taxon>
        <taxon>Insecta</taxon>
        <taxon>Pterygota</taxon>
        <taxon>Neoptera</taxon>
        <taxon>Paraneoptera</taxon>
        <taxon>Hemiptera</taxon>
        <taxon>Sternorrhyncha</taxon>
        <taxon>Coccoidea</taxon>
        <taxon>Coccidae</taxon>
        <taxon>Parthenolecanium</taxon>
    </lineage>
</organism>
<dbReference type="InterPro" id="IPR050082">
    <property type="entry name" value="RNA_methyltr_RlmE"/>
</dbReference>
<feature type="binding site" evidence="8">
    <location>
        <position position="58"/>
    </location>
    <ligand>
        <name>S-adenosyl-L-methionine</name>
        <dbReference type="ChEBI" id="CHEBI:59789"/>
    </ligand>
</feature>
<evidence type="ECO:0000256" key="4">
    <source>
        <dbReference type="ARBA" id="ARBA00022603"/>
    </source>
</evidence>
<feature type="binding site" evidence="8">
    <location>
        <position position="76"/>
    </location>
    <ligand>
        <name>S-adenosyl-L-methionine</name>
        <dbReference type="ChEBI" id="CHEBI:59789"/>
    </ligand>
</feature>
<evidence type="ECO:0000256" key="6">
    <source>
        <dbReference type="ARBA" id="ARBA00022691"/>
    </source>
</evidence>
<dbReference type="Pfam" id="PF07780">
    <property type="entry name" value="Spb1_C"/>
    <property type="match status" value="1"/>
</dbReference>
<evidence type="ECO:0000256" key="3">
    <source>
        <dbReference type="ARBA" id="ARBA00022552"/>
    </source>
</evidence>
<evidence type="ECO:0000256" key="9">
    <source>
        <dbReference type="SAM" id="MobiDB-lite"/>
    </source>
</evidence>
<dbReference type="Pfam" id="PF01728">
    <property type="entry name" value="FtsJ"/>
    <property type="match status" value="1"/>
</dbReference>
<gene>
    <name evidence="13" type="ORF">V9T40_011071</name>
</gene>
<dbReference type="InterPro" id="IPR029063">
    <property type="entry name" value="SAM-dependent_MTases_sf"/>
</dbReference>
<dbReference type="InterPro" id="IPR012920">
    <property type="entry name" value="rRNA_MeTfrase_SPB1-like_C"/>
</dbReference>
<feature type="active site" description="Proton acceptor" evidence="8">
    <location>
        <position position="157"/>
    </location>
</feature>
<feature type="compositionally biased region" description="Basic residues" evidence="9">
    <location>
        <begin position="797"/>
        <end position="806"/>
    </location>
</feature>
<feature type="compositionally biased region" description="Basic and acidic residues" evidence="9">
    <location>
        <begin position="815"/>
        <end position="830"/>
    </location>
</feature>
<name>A0AAN9XZ74_9HEMI</name>
<evidence type="ECO:0000256" key="8">
    <source>
        <dbReference type="HAMAP-Rule" id="MF_03163"/>
    </source>
</evidence>
<dbReference type="EC" id="2.1.1.-" evidence="8"/>
<dbReference type="GO" id="GO:0016435">
    <property type="term" value="F:rRNA (guanine) methyltransferase activity"/>
    <property type="evidence" value="ECO:0007669"/>
    <property type="project" value="TreeGrafter"/>
</dbReference>
<keyword evidence="2 8" id="KW-0690">Ribosome biogenesis</keyword>
<feature type="binding site" evidence="8">
    <location>
        <position position="92"/>
    </location>
    <ligand>
        <name>S-adenosyl-L-methionine</name>
        <dbReference type="ChEBI" id="CHEBI:59789"/>
    </ligand>
</feature>
<dbReference type="PANTHER" id="PTHR10920:SF13">
    <property type="entry name" value="PRE-RRNA 2'-O-RIBOSE RNA METHYLTRANSFERASE FTSJ3"/>
    <property type="match status" value="1"/>
</dbReference>
<protein>
    <recommendedName>
        <fullName evidence="8">Putative rRNA methyltransferase</fullName>
        <ecNumber evidence="8">2.1.1.-</ecNumber>
    </recommendedName>
    <alternativeName>
        <fullName evidence="8">2'-O-ribose RNA methyltransferase SPB1 homolog</fullName>
    </alternativeName>
</protein>
<keyword evidence="6 8" id="KW-0949">S-adenosyl-L-methionine</keyword>
<evidence type="ECO:0000259" key="10">
    <source>
        <dbReference type="Pfam" id="PF01728"/>
    </source>
</evidence>
<keyword evidence="14" id="KW-1185">Reference proteome</keyword>
<dbReference type="GO" id="GO:0005730">
    <property type="term" value="C:nucleolus"/>
    <property type="evidence" value="ECO:0007669"/>
    <property type="project" value="UniProtKB-SubCell"/>
</dbReference>
<reference evidence="13 14" key="1">
    <citation type="submission" date="2024-03" db="EMBL/GenBank/DDBJ databases">
        <title>Adaptation during the transition from Ophiocordyceps entomopathogen to insect associate is accompanied by gene loss and intensified selection.</title>
        <authorList>
            <person name="Ward C.M."/>
            <person name="Onetto C.A."/>
            <person name="Borneman A.R."/>
        </authorList>
    </citation>
    <scope>NUCLEOTIDE SEQUENCE [LARGE SCALE GENOMIC DNA]</scope>
    <source>
        <strain evidence="13">AWRI1</strain>
        <tissue evidence="13">Single Adult Female</tissue>
    </source>
</reference>
<dbReference type="AlphaFoldDB" id="A0AAN9XZ74"/>
<evidence type="ECO:0000313" key="13">
    <source>
        <dbReference type="EMBL" id="KAK7573880.1"/>
    </source>
</evidence>
<dbReference type="Pfam" id="PF11861">
    <property type="entry name" value="DUF3381"/>
    <property type="match status" value="1"/>
</dbReference>
<feature type="region of interest" description="Disordered" evidence="9">
    <location>
        <begin position="362"/>
        <end position="524"/>
    </location>
</feature>
<feature type="coiled-coil region" evidence="8">
    <location>
        <begin position="735"/>
        <end position="762"/>
    </location>
</feature>
<feature type="compositionally biased region" description="Acidic residues" evidence="9">
    <location>
        <begin position="465"/>
        <end position="478"/>
    </location>
</feature>
<dbReference type="Proteomes" id="UP001367676">
    <property type="component" value="Unassembled WGS sequence"/>
</dbReference>
<dbReference type="EMBL" id="JBBCAQ010000037">
    <property type="protein sequence ID" value="KAK7573880.1"/>
    <property type="molecule type" value="Genomic_DNA"/>
</dbReference>
<proteinExistence type="inferred from homology"/>
<evidence type="ECO:0000256" key="1">
    <source>
        <dbReference type="ARBA" id="ARBA00004604"/>
    </source>
</evidence>
<comment type="similarity">
    <text evidence="8">Belongs to the class I-like SAM-binding methyltransferase superfamily. RNA methyltransferase RlmE family. SPB1 subfamily.</text>
</comment>
<dbReference type="HAMAP" id="MF_03163">
    <property type="entry name" value="RNA_methyltr_E_SPB1"/>
    <property type="match status" value="1"/>
</dbReference>
<dbReference type="PANTHER" id="PTHR10920">
    <property type="entry name" value="RIBOSOMAL RNA METHYLTRANSFERASE"/>
    <property type="match status" value="1"/>
</dbReference>
<evidence type="ECO:0000259" key="11">
    <source>
        <dbReference type="Pfam" id="PF07780"/>
    </source>
</evidence>
<keyword evidence="5 8" id="KW-0808">Transferase</keyword>
<comment type="function">
    <text evidence="8">Probable methyltransferase involved in the maturation of rRNA and in the biogenesis of ribosomal subunits.</text>
</comment>
<feature type="compositionally biased region" description="Acidic residues" evidence="9">
    <location>
        <begin position="588"/>
        <end position="604"/>
    </location>
</feature>
<evidence type="ECO:0000256" key="5">
    <source>
        <dbReference type="ARBA" id="ARBA00022679"/>
    </source>
</evidence>
<feature type="domain" description="Ribosomal RNA methyltransferase SPB1-like C-terminal" evidence="11">
    <location>
        <begin position="628"/>
        <end position="827"/>
    </location>
</feature>
<feature type="compositionally biased region" description="Basic and acidic residues" evidence="9">
    <location>
        <begin position="444"/>
        <end position="453"/>
    </location>
</feature>
<keyword evidence="8" id="KW-0175">Coiled coil</keyword>
<dbReference type="GO" id="GO:0000463">
    <property type="term" value="P:maturation of LSU-rRNA from tricistronic rRNA transcript (SSU-rRNA, 5.8S rRNA, LSU-rRNA)"/>
    <property type="evidence" value="ECO:0007669"/>
    <property type="project" value="TreeGrafter"/>
</dbReference>
<dbReference type="InterPro" id="IPR028589">
    <property type="entry name" value="SPB1-like"/>
</dbReference>
<sequence>MGKKSKIGKQRRDRFYHLAKETGFRSRAAFKLIQLNRKFKFLERSKVLIDLCAAPGGWMQVAKQNMPVSSLVIGVDMYPMKSVPGCLTLLEDITTDKCRISLQKELKTWKADVVLHDGAPNLGKNWLHDAYNQNILTLSALKLASSFLKKGGWFVSKVFRSKDYNALMWVFKKMFKKVHATKPPASRNESAEIFVVCEHYLAPAKIEDSFWNPNYVFKELEAEPRITFKDLIKSAENDMSVLHTKVPASLFLASDSPASLCQNAYEIVIDTDEIKNHPKTTEEIKRLCEEFGNLNKKDLRTVFAWWKEFQTDQNKVDEEEKPASEGKSDVVQNAENKIVDELDEEEAELQEVEKMVEELEAEKKRENKRKRKKVNKERMKLVQKLSLNMRHKDDLGPTDEGELDVFQLSRITSENQLKKLADQKPDIMAESDDEEEPGRKPKKMKYDTEKSQLDDSGLFYRSDESEPEGSDDDIDSEVEGLGLNDSNEKSTTPVKVKKRVTFAEPENLERTNADEPEPSHPLITDLDYRNVRDKRISKAQLWFDKNVFDGVESEDDEDFELEKMAAVIKSQGGRIAGDNDSSSVSKEDDGETSNDSSESEDDEKENNGESGNTQKAKVSKGKAKNTVDFGDNFNEWDVNDTTVAAERKRQKKERKTLDVEGLALGAMMVNSGKTKRDIIDAGWNRFAFNDENLPEWFVEDEKKHMRKEVPVPKELIDEYTKSREELNVRPIRRVVEAKARKKRRATRKLEKLKKKLENVMDNPDITEAEKARDAKQMYKKLNNRKPEVKYIVAKRHTASKRVRRPKGVSGPFKVVDPRMKKDLRGKISKETKHKSKKAVNKIKKSYKPKRSKR</sequence>
<dbReference type="GO" id="GO:0030687">
    <property type="term" value="C:preribosome, large subunit precursor"/>
    <property type="evidence" value="ECO:0007669"/>
    <property type="project" value="TreeGrafter"/>
</dbReference>
<dbReference type="GO" id="GO:0000466">
    <property type="term" value="P:maturation of 5.8S rRNA from tricistronic rRNA transcript (SSU-rRNA, 5.8S rRNA, LSU-rRNA)"/>
    <property type="evidence" value="ECO:0007669"/>
    <property type="project" value="TreeGrafter"/>
</dbReference>
<feature type="region of interest" description="Disordered" evidence="9">
    <location>
        <begin position="797"/>
        <end position="853"/>
    </location>
</feature>
<feature type="region of interest" description="Disordered" evidence="9">
    <location>
        <begin position="569"/>
        <end position="631"/>
    </location>
</feature>
<dbReference type="InterPro" id="IPR002877">
    <property type="entry name" value="RNA_MeTrfase_FtsJ_dom"/>
</dbReference>
<dbReference type="InterPro" id="IPR015507">
    <property type="entry name" value="rRNA-MeTfrase_E"/>
</dbReference>
<keyword evidence="3 8" id="KW-0698">rRNA processing</keyword>
<evidence type="ECO:0000259" key="12">
    <source>
        <dbReference type="Pfam" id="PF11861"/>
    </source>
</evidence>
<dbReference type="InterPro" id="IPR024576">
    <property type="entry name" value="rRNA_MeTfrase_Spb1_DUF3381"/>
</dbReference>
<evidence type="ECO:0000256" key="7">
    <source>
        <dbReference type="ARBA" id="ARBA00023242"/>
    </source>
</evidence>
<keyword evidence="4 8" id="KW-0489">Methyltransferase</keyword>
<comment type="subcellular location">
    <subcellularLocation>
        <location evidence="1 8">Nucleus</location>
        <location evidence="1 8">Nucleolus</location>
    </subcellularLocation>
</comment>
<evidence type="ECO:0000313" key="14">
    <source>
        <dbReference type="Proteomes" id="UP001367676"/>
    </source>
</evidence>
<dbReference type="GO" id="GO:0008650">
    <property type="term" value="F:rRNA (uridine-2'-O-)-methyltransferase activity"/>
    <property type="evidence" value="ECO:0007669"/>
    <property type="project" value="TreeGrafter"/>
</dbReference>
<feature type="binding site" evidence="8">
    <location>
        <position position="117"/>
    </location>
    <ligand>
        <name>S-adenosyl-L-methionine</name>
        <dbReference type="ChEBI" id="CHEBI:59789"/>
    </ligand>
</feature>
<dbReference type="FunFam" id="3.40.50.150:FF:000004">
    <property type="entry name" value="AdoMet-dependent rRNA methyltransferase SPB1"/>
    <property type="match status" value="1"/>
</dbReference>
<dbReference type="SUPFAM" id="SSF53335">
    <property type="entry name" value="S-adenosyl-L-methionine-dependent methyltransferases"/>
    <property type="match status" value="1"/>
</dbReference>
<dbReference type="HAMAP" id="MF_01547">
    <property type="entry name" value="RNA_methyltr_E"/>
    <property type="match status" value="1"/>
</dbReference>
<feature type="domain" description="DUF3381" evidence="12">
    <location>
        <begin position="238"/>
        <end position="384"/>
    </location>
</feature>
<comment type="caution">
    <text evidence="13">The sequence shown here is derived from an EMBL/GenBank/DDBJ whole genome shotgun (WGS) entry which is preliminary data.</text>
</comment>
<accession>A0AAN9XZ74</accession>
<dbReference type="Gene3D" id="3.40.50.150">
    <property type="entry name" value="Vaccinia Virus protein VP39"/>
    <property type="match status" value="1"/>
</dbReference>
<evidence type="ECO:0000256" key="2">
    <source>
        <dbReference type="ARBA" id="ARBA00022517"/>
    </source>
</evidence>
<comment type="catalytic activity">
    <reaction evidence="8">
        <text>a ribonucleotide in rRNA + S-adenosyl-L-methionine = a 2'-O-methylribonucleotide in rRNA + S-adenosyl-L-homocysteine + H(+)</text>
        <dbReference type="Rhea" id="RHEA:48628"/>
        <dbReference type="Rhea" id="RHEA-COMP:12164"/>
        <dbReference type="Rhea" id="RHEA-COMP:12165"/>
        <dbReference type="ChEBI" id="CHEBI:15378"/>
        <dbReference type="ChEBI" id="CHEBI:57856"/>
        <dbReference type="ChEBI" id="CHEBI:59789"/>
        <dbReference type="ChEBI" id="CHEBI:90675"/>
        <dbReference type="ChEBI" id="CHEBI:90676"/>
    </reaction>
</comment>